<reference evidence="3 4" key="1">
    <citation type="journal article" date="2024" name="BMC Genomics">
        <title>Genome assembly of redclaw crayfish (Cherax quadricarinatus) provides insights into its immune adaptation and hypoxia tolerance.</title>
        <authorList>
            <person name="Liu Z."/>
            <person name="Zheng J."/>
            <person name="Li H."/>
            <person name="Fang K."/>
            <person name="Wang S."/>
            <person name="He J."/>
            <person name="Zhou D."/>
            <person name="Weng S."/>
            <person name="Chi M."/>
            <person name="Gu Z."/>
            <person name="He J."/>
            <person name="Li F."/>
            <person name="Wang M."/>
        </authorList>
    </citation>
    <scope>NUCLEOTIDE SEQUENCE [LARGE SCALE GENOMIC DNA]</scope>
    <source>
        <strain evidence="3">ZL_2023a</strain>
    </source>
</reference>
<sequence length="368" mass="41287">MAASSNSGCRKCAFCPNNSQYSCPRCNVQYCSSKCYKHQNHAQCSESFYEDMIKEELRSGTLSEESRKKMMRILHRIKAGDSVMGDEEDEPLDSDDDEDLAARMADVDLNDSDAIWKKLTEEERQEFRALIDKGGFEDLIPPWIPWWDQQIPKVQEIRPGSQSSPEYAVGCPEIIEVPLLSELTKVTPSPCIPYNILNVLTAYAWTVRLFNGDHQESSLDATEAVLSLSAVLAANANFQEAAIAVESPKMEAQNHPWLMESEEFACTVRNDVLKILQGPVANDQTFYVRAALSEIHVLLHTSKANLSKKKKPAGGRKGLFTYTFMDSSNDIELKITTLPNVKSAIKKVEFLLSFVKEYSEALLSITLL</sequence>
<dbReference type="Proteomes" id="UP001445076">
    <property type="component" value="Unassembled WGS sequence"/>
</dbReference>
<name>A0AAW0X4S1_CHEQU</name>
<dbReference type="PANTHER" id="PTHR15555">
    <property type="entry name" value="ZINC FINGER HIT DOMAIN CONTAINING PROTEIN 2 PROTEIN FON -RELATED"/>
    <property type="match status" value="1"/>
</dbReference>
<dbReference type="AlphaFoldDB" id="A0AAW0X4S1"/>
<dbReference type="Pfam" id="PF04438">
    <property type="entry name" value="zf-HIT"/>
    <property type="match status" value="1"/>
</dbReference>
<proteinExistence type="predicted"/>
<dbReference type="PANTHER" id="PTHR15555:SF0">
    <property type="entry name" value="ZINC FINGER HIT DOMAIN-CONTAINING PROTEIN 2"/>
    <property type="match status" value="1"/>
</dbReference>
<dbReference type="PROSITE" id="PS51083">
    <property type="entry name" value="ZF_HIT"/>
    <property type="match status" value="1"/>
</dbReference>
<evidence type="ECO:0000259" key="2">
    <source>
        <dbReference type="PROSITE" id="PS51083"/>
    </source>
</evidence>
<evidence type="ECO:0000313" key="3">
    <source>
        <dbReference type="EMBL" id="KAK8738110.1"/>
    </source>
</evidence>
<dbReference type="EMBL" id="JARKIK010000040">
    <property type="protein sequence ID" value="KAK8738110.1"/>
    <property type="molecule type" value="Genomic_DNA"/>
</dbReference>
<gene>
    <name evidence="3" type="ORF">OTU49_004046</name>
</gene>
<dbReference type="InterPro" id="IPR039646">
    <property type="entry name" value="ZNHIT2"/>
</dbReference>
<feature type="domain" description="HIT-type" evidence="2">
    <location>
        <begin position="9"/>
        <end position="44"/>
    </location>
</feature>
<dbReference type="SUPFAM" id="SSF144232">
    <property type="entry name" value="HIT/MYND zinc finger-like"/>
    <property type="match status" value="1"/>
</dbReference>
<protein>
    <recommendedName>
        <fullName evidence="2">HIT-type domain-containing protein</fullName>
    </recommendedName>
</protein>
<keyword evidence="1" id="KW-0862">Zinc</keyword>
<dbReference type="Gene3D" id="3.30.60.190">
    <property type="match status" value="1"/>
</dbReference>
<dbReference type="CDD" id="cd23024">
    <property type="entry name" value="zf-HIT_ZNHIT2-3"/>
    <property type="match status" value="1"/>
</dbReference>
<comment type="caution">
    <text evidence="3">The sequence shown here is derived from an EMBL/GenBank/DDBJ whole genome shotgun (WGS) entry which is preliminary data.</text>
</comment>
<keyword evidence="1" id="KW-0479">Metal-binding</keyword>
<keyword evidence="4" id="KW-1185">Reference proteome</keyword>
<dbReference type="GO" id="GO:0008270">
    <property type="term" value="F:zinc ion binding"/>
    <property type="evidence" value="ECO:0007669"/>
    <property type="project" value="UniProtKB-UniRule"/>
</dbReference>
<evidence type="ECO:0000313" key="4">
    <source>
        <dbReference type="Proteomes" id="UP001445076"/>
    </source>
</evidence>
<organism evidence="3 4">
    <name type="scientific">Cherax quadricarinatus</name>
    <name type="common">Australian red claw crayfish</name>
    <dbReference type="NCBI Taxonomy" id="27406"/>
    <lineage>
        <taxon>Eukaryota</taxon>
        <taxon>Metazoa</taxon>
        <taxon>Ecdysozoa</taxon>
        <taxon>Arthropoda</taxon>
        <taxon>Crustacea</taxon>
        <taxon>Multicrustacea</taxon>
        <taxon>Malacostraca</taxon>
        <taxon>Eumalacostraca</taxon>
        <taxon>Eucarida</taxon>
        <taxon>Decapoda</taxon>
        <taxon>Pleocyemata</taxon>
        <taxon>Astacidea</taxon>
        <taxon>Parastacoidea</taxon>
        <taxon>Parastacidae</taxon>
        <taxon>Cherax</taxon>
    </lineage>
</organism>
<evidence type="ECO:0000256" key="1">
    <source>
        <dbReference type="PROSITE-ProRule" id="PRU00453"/>
    </source>
</evidence>
<keyword evidence="1" id="KW-0863">Zinc-finger</keyword>
<dbReference type="InterPro" id="IPR007529">
    <property type="entry name" value="Znf_HIT"/>
</dbReference>
<accession>A0AAW0X4S1</accession>